<feature type="region of interest" description="Disordered" evidence="7">
    <location>
        <begin position="305"/>
        <end position="328"/>
    </location>
</feature>
<dbReference type="PANTHER" id="PTHR46902">
    <property type="entry name" value="DOMON DOMAIN-CONTAINING PROTEIN FRRS1L"/>
    <property type="match status" value="1"/>
</dbReference>
<dbReference type="VEuPathDB" id="VectorBase:ISCP_025222"/>
<evidence type="ECO:0000256" key="5">
    <source>
        <dbReference type="ARBA" id="ARBA00022989"/>
    </source>
</evidence>
<gene>
    <name evidence="11" type="ORF">IscW_ISCW004546</name>
</gene>
<reference evidence="11 13" key="1">
    <citation type="submission" date="2008-03" db="EMBL/GenBank/DDBJ databases">
        <title>Annotation of Ixodes scapularis.</title>
        <authorList>
            <consortium name="Ixodes scapularis Genome Project Consortium"/>
            <person name="Caler E."/>
            <person name="Hannick L.I."/>
            <person name="Bidwell S."/>
            <person name="Joardar V."/>
            <person name="Thiagarajan M."/>
            <person name="Amedeo P."/>
            <person name="Galinsky K.J."/>
            <person name="Schobel S."/>
            <person name="Inman J."/>
            <person name="Hostetler J."/>
            <person name="Miller J."/>
            <person name="Hammond M."/>
            <person name="Megy K."/>
            <person name="Lawson D."/>
            <person name="Kodira C."/>
            <person name="Sutton G."/>
            <person name="Meyer J."/>
            <person name="Hill C.A."/>
            <person name="Birren B."/>
            <person name="Nene V."/>
            <person name="Collins F."/>
            <person name="Alarcon-Chaidez F."/>
            <person name="Wikel S."/>
            <person name="Strausberg R."/>
        </authorList>
    </citation>
    <scope>NUCLEOTIDE SEQUENCE [LARGE SCALE GENOMIC DNA]</scope>
    <source>
        <strain evidence="13">Wikel</strain>
        <strain evidence="11">Wikel colony</strain>
    </source>
</reference>
<dbReference type="VEuPathDB" id="VectorBase:ISCW004546"/>
<dbReference type="PROSITE" id="PS50836">
    <property type="entry name" value="DOMON"/>
    <property type="match status" value="1"/>
</dbReference>
<dbReference type="OrthoDB" id="6372137at2759"/>
<dbReference type="SMART" id="SM00665">
    <property type="entry name" value="B561"/>
    <property type="match status" value="1"/>
</dbReference>
<dbReference type="EMBL" id="ABJB010991326">
    <property type="status" value="NOT_ANNOTATED_CDS"/>
    <property type="molecule type" value="Genomic_DNA"/>
</dbReference>
<dbReference type="EMBL" id="ABJB010146356">
    <property type="status" value="NOT_ANNOTATED_CDS"/>
    <property type="molecule type" value="Genomic_DNA"/>
</dbReference>
<dbReference type="GO" id="GO:1900449">
    <property type="term" value="P:regulation of glutamate receptor signaling pathway"/>
    <property type="evidence" value="ECO:0007669"/>
    <property type="project" value="InterPro"/>
</dbReference>
<dbReference type="PROSITE" id="PS50939">
    <property type="entry name" value="CYTOCHROME_B561"/>
    <property type="match status" value="1"/>
</dbReference>
<organism>
    <name type="scientific">Ixodes scapularis</name>
    <name type="common">Black-legged tick</name>
    <name type="synonym">Deer tick</name>
    <dbReference type="NCBI Taxonomy" id="6945"/>
    <lineage>
        <taxon>Eukaryota</taxon>
        <taxon>Metazoa</taxon>
        <taxon>Ecdysozoa</taxon>
        <taxon>Arthropoda</taxon>
        <taxon>Chelicerata</taxon>
        <taxon>Arachnida</taxon>
        <taxon>Acari</taxon>
        <taxon>Parasitiformes</taxon>
        <taxon>Ixodida</taxon>
        <taxon>Ixodoidea</taxon>
        <taxon>Ixodidae</taxon>
        <taxon>Ixodinae</taxon>
        <taxon>Ixodes</taxon>
    </lineage>
</organism>
<evidence type="ECO:0000256" key="3">
    <source>
        <dbReference type="ARBA" id="ARBA00022692"/>
    </source>
</evidence>
<feature type="non-terminal residue" evidence="11">
    <location>
        <position position="601"/>
    </location>
</feature>
<evidence type="ECO:0000256" key="2">
    <source>
        <dbReference type="ARBA" id="ARBA00022448"/>
    </source>
</evidence>
<dbReference type="InterPro" id="IPR042789">
    <property type="entry name" value="FRRS1L"/>
</dbReference>
<evidence type="ECO:0000313" key="11">
    <source>
        <dbReference type="EMBL" id="EEC05098.1"/>
    </source>
</evidence>
<dbReference type="EMBL" id="ABJB010873183">
    <property type="status" value="NOT_ANNOTATED_CDS"/>
    <property type="molecule type" value="Genomic_DNA"/>
</dbReference>
<evidence type="ECO:0000256" key="6">
    <source>
        <dbReference type="ARBA" id="ARBA00023136"/>
    </source>
</evidence>
<dbReference type="STRING" id="6945.B7PES6"/>
<keyword evidence="4" id="KW-0249">Electron transport</keyword>
<dbReference type="EMBL" id="ABJB010722407">
    <property type="status" value="NOT_ANNOTATED_CDS"/>
    <property type="molecule type" value="Genomic_DNA"/>
</dbReference>
<dbReference type="EnsemblMetazoa" id="ISCW004546-RA">
    <property type="protein sequence ID" value="ISCW004546-PA"/>
    <property type="gene ID" value="ISCW004546"/>
</dbReference>
<evidence type="ECO:0000256" key="8">
    <source>
        <dbReference type="SAM" id="Phobius"/>
    </source>
</evidence>
<dbReference type="HOGENOM" id="CLU_454629_0_0_1"/>
<evidence type="ECO:0000313" key="13">
    <source>
        <dbReference type="Proteomes" id="UP000001555"/>
    </source>
</evidence>
<feature type="domain" description="Cytochrome b561" evidence="10">
    <location>
        <begin position="105"/>
        <end position="307"/>
    </location>
</feature>
<name>B7PES6_IXOSC</name>
<keyword evidence="13" id="KW-1185">Reference proteome</keyword>
<evidence type="ECO:0000259" key="9">
    <source>
        <dbReference type="PROSITE" id="PS50836"/>
    </source>
</evidence>
<dbReference type="VEuPathDB" id="VectorBase:ISCI004546"/>
<keyword evidence="5 8" id="KW-1133">Transmembrane helix</keyword>
<dbReference type="EMBL" id="ABJB010688302">
    <property type="status" value="NOT_ANNOTATED_CDS"/>
    <property type="molecule type" value="Genomic_DNA"/>
</dbReference>
<feature type="transmembrane region" description="Helical" evidence="8">
    <location>
        <begin position="180"/>
        <end position="201"/>
    </location>
</feature>
<dbReference type="InParanoid" id="B7PES6"/>
<evidence type="ECO:0000256" key="4">
    <source>
        <dbReference type="ARBA" id="ARBA00022982"/>
    </source>
</evidence>
<dbReference type="EMBL" id="ABJB011028796">
    <property type="status" value="NOT_ANNOTATED_CDS"/>
    <property type="molecule type" value="Genomic_DNA"/>
</dbReference>
<keyword evidence="3 8" id="KW-0812">Transmembrane</keyword>
<keyword evidence="6 8" id="KW-0472">Membrane</keyword>
<feature type="transmembrane region" description="Helical" evidence="8">
    <location>
        <begin position="141"/>
        <end position="160"/>
    </location>
</feature>
<dbReference type="InterPro" id="IPR006593">
    <property type="entry name" value="Cyt_b561/ferric_Rdtase_TM"/>
</dbReference>
<dbReference type="GO" id="GO:0016020">
    <property type="term" value="C:membrane"/>
    <property type="evidence" value="ECO:0000318"/>
    <property type="project" value="GO_Central"/>
</dbReference>
<dbReference type="EMBL" id="ABJB011081217">
    <property type="status" value="NOT_ANNOTATED_CDS"/>
    <property type="molecule type" value="Genomic_DNA"/>
</dbReference>
<dbReference type="EMBL" id="ABJB011007908">
    <property type="status" value="NOT_ANNOTATED_CDS"/>
    <property type="molecule type" value="Genomic_DNA"/>
</dbReference>
<evidence type="ECO:0000256" key="7">
    <source>
        <dbReference type="SAM" id="MobiDB-lite"/>
    </source>
</evidence>
<feature type="compositionally biased region" description="Polar residues" evidence="7">
    <location>
        <begin position="318"/>
        <end position="327"/>
    </location>
</feature>
<protein>
    <submittedName>
        <fullName evidence="11 12">Uncharacterized protein</fullName>
    </submittedName>
</protein>
<accession>B7PES6</accession>
<dbReference type="PANTHER" id="PTHR46902:SF1">
    <property type="entry name" value="DOMON DOMAIN-CONTAINING PROTEIN FRRS1L"/>
    <property type="match status" value="1"/>
</dbReference>
<evidence type="ECO:0000256" key="1">
    <source>
        <dbReference type="ARBA" id="ARBA00004370"/>
    </source>
</evidence>
<keyword evidence="2" id="KW-0813">Transport</keyword>
<evidence type="ECO:0000313" key="12">
    <source>
        <dbReference type="EnsemblMetazoa" id="ISCW004546-PA"/>
    </source>
</evidence>
<dbReference type="Gene3D" id="1.20.120.1770">
    <property type="match status" value="1"/>
</dbReference>
<reference evidence="12" key="2">
    <citation type="submission" date="2020-05" db="UniProtKB">
        <authorList>
            <consortium name="EnsemblMetazoa"/>
        </authorList>
    </citation>
    <scope>IDENTIFICATION</scope>
    <source>
        <strain evidence="12">wikel</strain>
    </source>
</reference>
<dbReference type="AlphaFoldDB" id="B7PES6"/>
<dbReference type="PaxDb" id="6945-B7PES6"/>
<evidence type="ECO:0000259" key="10">
    <source>
        <dbReference type="PROSITE" id="PS50939"/>
    </source>
</evidence>
<dbReference type="InterPro" id="IPR005018">
    <property type="entry name" value="DOMON_domain"/>
</dbReference>
<dbReference type="EMBL" id="DS697968">
    <property type="protein sequence ID" value="EEC05098.1"/>
    <property type="molecule type" value="Genomic_DNA"/>
</dbReference>
<proteinExistence type="predicted"/>
<feature type="transmembrane region" description="Helical" evidence="8">
    <location>
        <begin position="250"/>
        <end position="272"/>
    </location>
</feature>
<sequence length="601" mass="65355">MPSVGENFGRALLAYVADDTGILFELSISTSLDQMWVASGLSKTLEMPTPGLVFKRTGFTDGTLTCSWHRAYATTVHQTSFDTLKDKYHILMASGLFTPGTTEKRAHLSRIITSNRVDLKALQTLHSVWNVYFLIRMHGSLMITSWVLFVSVGILFARHFKNAWPAETLCDEEIWFALHRGLMLASVSMTVVALAIIFYRIGGWSSSKSLHPILGVISSTLGVLQVRSESVATIFLATGLDKARLKNSAWFVYLLGAFVVFHVLVHTGMQVYSVATKNGRRATDLMVPETDGPAADRDVAPILNLAEPDPDISPPTEEPSTAASSPQAPGLLRGVACTVIGGAFWPSAMTFSSWGSCLGLLYLAIGYNAYPNGAPLRQCAEMRPYHRPLGKPKTHPTYMPQTGSAPYSVTADKQADQVINAREGTDLDKLVPGSFIFNASEIRSVNCNGVANPSGCGVTVSCLELPGPGGNIGVDRAFLTYVADKQGVFFELSVSTILDNVWIASGLSESHQMGPAHVVECLLNNDQVIMRESWNHADKVNTLITPPTPGLVFKKKSFVDGTLTCSWHRAHATTVRQITFDTEKNTYHILVASGPFKHGTT</sequence>
<feature type="domain" description="DOMON" evidence="9">
    <location>
        <begin position="475"/>
        <end position="594"/>
    </location>
</feature>
<dbReference type="CDD" id="cd08760">
    <property type="entry name" value="Cyt_b561_FRRS1_like"/>
    <property type="match status" value="1"/>
</dbReference>
<dbReference type="Proteomes" id="UP000001555">
    <property type="component" value="Unassembled WGS sequence"/>
</dbReference>
<comment type="subcellular location">
    <subcellularLocation>
        <location evidence="1">Membrane</location>
    </subcellularLocation>
</comment>